<feature type="signal peptide" evidence="1">
    <location>
        <begin position="1"/>
        <end position="30"/>
    </location>
</feature>
<dbReference type="EMBL" id="FZOF01000018">
    <property type="protein sequence ID" value="SNT25274.1"/>
    <property type="molecule type" value="Genomic_DNA"/>
</dbReference>
<evidence type="ECO:0000256" key="1">
    <source>
        <dbReference type="SAM" id="SignalP"/>
    </source>
</evidence>
<gene>
    <name evidence="3" type="ORF">SAMN05216252_11878</name>
</gene>
<dbReference type="InterPro" id="IPR017946">
    <property type="entry name" value="PLC-like_Pdiesterase_TIM-brl"/>
</dbReference>
<dbReference type="Gene3D" id="2.60.120.560">
    <property type="entry name" value="Exo-inulinase, domain 1"/>
    <property type="match status" value="1"/>
</dbReference>
<feature type="domain" description="GP-PDE" evidence="2">
    <location>
        <begin position="248"/>
        <end position="484"/>
    </location>
</feature>
<dbReference type="Pfam" id="PF03009">
    <property type="entry name" value="GDPD"/>
    <property type="match status" value="1"/>
</dbReference>
<protein>
    <submittedName>
        <fullName evidence="3">Glycerophosphoryl diester phosphodiesterase</fullName>
    </submittedName>
</protein>
<dbReference type="AlphaFoldDB" id="A0A239L6X5"/>
<dbReference type="Proteomes" id="UP000198280">
    <property type="component" value="Unassembled WGS sequence"/>
</dbReference>
<reference evidence="3 4" key="1">
    <citation type="submission" date="2017-06" db="EMBL/GenBank/DDBJ databases">
        <authorList>
            <person name="Kim H.J."/>
            <person name="Triplett B.A."/>
        </authorList>
    </citation>
    <scope>NUCLEOTIDE SEQUENCE [LARGE SCALE GENOMIC DNA]</scope>
    <source>
        <strain evidence="3 4">CGMCC 4.1858</strain>
    </source>
</reference>
<dbReference type="PROSITE" id="PS51704">
    <property type="entry name" value="GP_PDE"/>
    <property type="match status" value="1"/>
</dbReference>
<proteinExistence type="predicted"/>
<sequence>MPHTSFRARTLLLASALVAATVTVAGSASADPVTPATTTTTTKAANAATAEAGRVVVSADFSGAALPQGFRAVEGDWKVRDGRLWGTSANSAQQSRITFGEHLDDFRIEVTARFETAADAARWTAMGLDLAADGAVPWSIATMRTGTTASNGLEFAQRTAANAWNVTDTHAAPTAAGTGKDVRIAAEVHGANAVWYFDGKEVMRTSRVARSTGGVQGLLVNGASVSYDDLEVTELPPRSWIRPEGTPLTVIAHRGASSVAPENTLVAQEIARRGGTDFVENDVQPNKDGIPYVLHDSTVDRTTDGTGAIRSLTAQQIGALDAGSWFAPHYAGARVPTLAAQLDDLRTRGGNLLLEIKGQHTRSEVATIVDTVRSHGMTGRVFVQSFEVDALRYTRELAPEIPLGLLRSTLDADPVALAGELHLAAYNPEDGALAKNPSVVADLHRAGVAVMAWTVDGADRWKALEALGVDGVITNRPAELTGWNRAFLQNRQAPAKPAVTVISPAPGAALGRAQAPVPAVQTQDAEKVALTLDGRPVAAGAPLDLTGLATGEHTLRAEASGPGGTEVATSVFTVRADATGLAHLILTSGAKDASIGTMATLLGQKQYSTLATWARVQSGKGLDAGRAALIAADAKSLAGAS</sequence>
<dbReference type="PANTHER" id="PTHR46211">
    <property type="entry name" value="GLYCEROPHOSPHORYL DIESTER PHOSPHODIESTERASE"/>
    <property type="match status" value="1"/>
</dbReference>
<keyword evidence="1" id="KW-0732">Signal</keyword>
<evidence type="ECO:0000313" key="4">
    <source>
        <dbReference type="Proteomes" id="UP000198280"/>
    </source>
</evidence>
<accession>A0A239L6X5</accession>
<dbReference type="Gene3D" id="3.20.20.190">
    <property type="entry name" value="Phosphatidylinositol (PI) phosphodiesterase"/>
    <property type="match status" value="1"/>
</dbReference>
<evidence type="ECO:0000259" key="2">
    <source>
        <dbReference type="PROSITE" id="PS51704"/>
    </source>
</evidence>
<dbReference type="PANTHER" id="PTHR46211:SF1">
    <property type="entry name" value="GLYCEROPHOSPHODIESTER PHOSPHODIESTERASE, CYTOPLASMIC"/>
    <property type="match status" value="1"/>
</dbReference>
<dbReference type="OrthoDB" id="3268277at2"/>
<evidence type="ECO:0000313" key="3">
    <source>
        <dbReference type="EMBL" id="SNT25274.1"/>
    </source>
</evidence>
<keyword evidence="4" id="KW-1185">Reference proteome</keyword>
<dbReference type="InterPro" id="IPR030395">
    <property type="entry name" value="GP_PDE_dom"/>
</dbReference>
<feature type="chain" id="PRO_5012331097" evidence="1">
    <location>
        <begin position="31"/>
        <end position="641"/>
    </location>
</feature>
<dbReference type="GO" id="GO:0006629">
    <property type="term" value="P:lipid metabolic process"/>
    <property type="evidence" value="ECO:0007669"/>
    <property type="project" value="InterPro"/>
</dbReference>
<dbReference type="RefSeq" id="WP_089226778.1">
    <property type="nucleotide sequence ID" value="NZ_FZOF01000018.1"/>
</dbReference>
<dbReference type="SUPFAM" id="SSF51695">
    <property type="entry name" value="PLC-like phosphodiesterases"/>
    <property type="match status" value="1"/>
</dbReference>
<name>A0A239L6X5_9ACTN</name>
<organism evidence="3 4">
    <name type="scientific">Actinacidiphila glaucinigra</name>
    <dbReference type="NCBI Taxonomy" id="235986"/>
    <lineage>
        <taxon>Bacteria</taxon>
        <taxon>Bacillati</taxon>
        <taxon>Actinomycetota</taxon>
        <taxon>Actinomycetes</taxon>
        <taxon>Kitasatosporales</taxon>
        <taxon>Streptomycetaceae</taxon>
        <taxon>Actinacidiphila</taxon>
    </lineage>
</organism>
<dbReference type="GO" id="GO:0008081">
    <property type="term" value="F:phosphoric diester hydrolase activity"/>
    <property type="evidence" value="ECO:0007669"/>
    <property type="project" value="InterPro"/>
</dbReference>